<sequence length="261" mass="29309">MLTVISPAKTLDFDTPPTTRKTTQPLFLERAGELVADAREMSPDDIRGLMGVSENIAELNHARFMNWSAPFSLDNAKQSILAFKGDVYTGLEAETLNTAQLGFAQKHLSILSGLYGLLRPLDLMQPYRLEMGLKFANRGGKNLYEYWGDDISHAVNKQLKKSGSAVLVNLASNEYFKSVKAKQLEGEIITPVFKDLKNGKYKIISFYAKKARGQMARFIIDKELNEPDGIKKFRVDGYRFNKAESTARDWVFTRDEAPGGK</sequence>
<protein>
    <recommendedName>
        <fullName evidence="1">UPF0246 protein EYC87_08610</fullName>
    </recommendedName>
</protein>
<dbReference type="Proteomes" id="UP001143307">
    <property type="component" value="Unassembled WGS sequence"/>
</dbReference>
<accession>A0ABT3SWF6</accession>
<organism evidence="2 3">
    <name type="scientific">Candidatus Seongchinamella marina</name>
    <dbReference type="NCBI Taxonomy" id="2518990"/>
    <lineage>
        <taxon>Bacteria</taxon>
        <taxon>Pseudomonadati</taxon>
        <taxon>Pseudomonadota</taxon>
        <taxon>Gammaproteobacteria</taxon>
        <taxon>Cellvibrionales</taxon>
        <taxon>Halieaceae</taxon>
        <taxon>Seongchinamella</taxon>
    </lineage>
</organism>
<evidence type="ECO:0000256" key="1">
    <source>
        <dbReference type="HAMAP-Rule" id="MF_00652"/>
    </source>
</evidence>
<evidence type="ECO:0000313" key="2">
    <source>
        <dbReference type="EMBL" id="MCX2973634.1"/>
    </source>
</evidence>
<dbReference type="PANTHER" id="PTHR30283">
    <property type="entry name" value="PEROXIDE STRESS RESPONSE PROTEIN YAAA"/>
    <property type="match status" value="1"/>
</dbReference>
<dbReference type="InterPro" id="IPR005583">
    <property type="entry name" value="YaaA"/>
</dbReference>
<evidence type="ECO:0000313" key="3">
    <source>
        <dbReference type="Proteomes" id="UP001143307"/>
    </source>
</evidence>
<keyword evidence="3" id="KW-1185">Reference proteome</keyword>
<reference evidence="2" key="1">
    <citation type="submission" date="2019-02" db="EMBL/GenBank/DDBJ databases">
        <authorList>
            <person name="Li S.-H."/>
        </authorList>
    </citation>
    <scope>NUCLEOTIDE SEQUENCE</scope>
    <source>
        <strain evidence="2">IMCC8485</strain>
    </source>
</reference>
<dbReference type="Pfam" id="PF03883">
    <property type="entry name" value="H2O2_YaaD"/>
    <property type="match status" value="1"/>
</dbReference>
<dbReference type="HAMAP" id="MF_00652">
    <property type="entry name" value="UPF0246"/>
    <property type="match status" value="1"/>
</dbReference>
<dbReference type="RefSeq" id="WP_007230479.1">
    <property type="nucleotide sequence ID" value="NZ_SHNP01000003.1"/>
</dbReference>
<dbReference type="NCBIfam" id="NF002541">
    <property type="entry name" value="PRK02101.1-1"/>
    <property type="match status" value="1"/>
</dbReference>
<dbReference type="EMBL" id="SHNP01000003">
    <property type="protein sequence ID" value="MCX2973634.1"/>
    <property type="molecule type" value="Genomic_DNA"/>
</dbReference>
<name>A0ABT3SWF6_9GAMM</name>
<proteinExistence type="inferred from homology"/>
<gene>
    <name evidence="2" type="primary">yaaA</name>
    <name evidence="2" type="ORF">EYC87_08610</name>
</gene>
<comment type="caution">
    <text evidence="2">The sequence shown here is derived from an EMBL/GenBank/DDBJ whole genome shotgun (WGS) entry which is preliminary data.</text>
</comment>
<dbReference type="PANTHER" id="PTHR30283:SF4">
    <property type="entry name" value="PEROXIDE STRESS RESISTANCE PROTEIN YAAA"/>
    <property type="match status" value="1"/>
</dbReference>
<dbReference type="NCBIfam" id="NF002542">
    <property type="entry name" value="PRK02101.1-3"/>
    <property type="match status" value="1"/>
</dbReference>
<comment type="similarity">
    <text evidence="1">Belongs to the UPF0246 family.</text>
</comment>